<reference evidence="2 3" key="1">
    <citation type="journal article" date="2023" name="Commun. Biol.">
        <title>Reorganization of the ancestral sex-determining regions during the evolution of trioecy in Pleodorina starrii.</title>
        <authorList>
            <person name="Takahashi K."/>
            <person name="Suzuki S."/>
            <person name="Kawai-Toyooka H."/>
            <person name="Yamamoto K."/>
            <person name="Hamaji T."/>
            <person name="Ootsuki R."/>
            <person name="Yamaguchi H."/>
            <person name="Kawachi M."/>
            <person name="Higashiyama T."/>
            <person name="Nozaki H."/>
        </authorList>
    </citation>
    <scope>NUCLEOTIDE SEQUENCE [LARGE SCALE GENOMIC DNA]</scope>
    <source>
        <strain evidence="2 3">NIES-4479</strain>
    </source>
</reference>
<evidence type="ECO:0000313" key="2">
    <source>
        <dbReference type="EMBL" id="GLC54354.1"/>
    </source>
</evidence>
<evidence type="ECO:0000256" key="1">
    <source>
        <dbReference type="SAM" id="MobiDB-lite"/>
    </source>
</evidence>
<dbReference type="AlphaFoldDB" id="A0A9W6BLL4"/>
<keyword evidence="3" id="KW-1185">Reference proteome</keyword>
<dbReference type="EMBL" id="BRXU01000010">
    <property type="protein sequence ID" value="GLC54354.1"/>
    <property type="molecule type" value="Genomic_DNA"/>
</dbReference>
<sequence length="102" mass="10183">MTAASQRGSYGRWAAHPCVSGAGAAGAPLCGCGRGRGHLGVRAGVGVAAVGGETVWRNGRGGRGGRLVGPPKPPPPPGVSVTGACVWAPYRVRRRAAALELM</sequence>
<dbReference type="Proteomes" id="UP001165080">
    <property type="component" value="Unassembled WGS sequence"/>
</dbReference>
<feature type="region of interest" description="Disordered" evidence="1">
    <location>
        <begin position="58"/>
        <end position="80"/>
    </location>
</feature>
<protein>
    <submittedName>
        <fullName evidence="2">Uncharacterized protein</fullName>
    </submittedName>
</protein>
<comment type="caution">
    <text evidence="2">The sequence shown here is derived from an EMBL/GenBank/DDBJ whole genome shotgun (WGS) entry which is preliminary data.</text>
</comment>
<accession>A0A9W6BLL4</accession>
<organism evidence="2 3">
    <name type="scientific">Pleodorina starrii</name>
    <dbReference type="NCBI Taxonomy" id="330485"/>
    <lineage>
        <taxon>Eukaryota</taxon>
        <taxon>Viridiplantae</taxon>
        <taxon>Chlorophyta</taxon>
        <taxon>core chlorophytes</taxon>
        <taxon>Chlorophyceae</taxon>
        <taxon>CS clade</taxon>
        <taxon>Chlamydomonadales</taxon>
        <taxon>Volvocaceae</taxon>
        <taxon>Pleodorina</taxon>
    </lineage>
</organism>
<name>A0A9W6BLL4_9CHLO</name>
<evidence type="ECO:0000313" key="3">
    <source>
        <dbReference type="Proteomes" id="UP001165080"/>
    </source>
</evidence>
<gene>
    <name evidence="2" type="primary">PLEST005145</name>
    <name evidence="2" type="ORF">PLESTB_000854900</name>
</gene>
<proteinExistence type="predicted"/>